<organism evidence="4 5">
    <name type="scientific">Pontibacillus salipaludis</name>
    <dbReference type="NCBI Taxonomy" id="1697394"/>
    <lineage>
        <taxon>Bacteria</taxon>
        <taxon>Bacillati</taxon>
        <taxon>Bacillota</taxon>
        <taxon>Bacilli</taxon>
        <taxon>Bacillales</taxon>
        <taxon>Bacillaceae</taxon>
        <taxon>Pontibacillus</taxon>
    </lineage>
</organism>
<dbReference type="PANTHER" id="PTHR48107:SF16">
    <property type="entry name" value="NADPH-DEPENDENT ALDEHYDE REDUCTASE 1, CHLOROPLASTIC"/>
    <property type="match status" value="1"/>
</dbReference>
<dbReference type="Gene3D" id="3.40.50.720">
    <property type="entry name" value="NAD(P)-binding Rossmann-like Domain"/>
    <property type="match status" value="1"/>
</dbReference>
<dbReference type="CDD" id="cd05355">
    <property type="entry name" value="SDR_c1"/>
    <property type="match status" value="1"/>
</dbReference>
<dbReference type="InterPro" id="IPR002347">
    <property type="entry name" value="SDR_fam"/>
</dbReference>
<dbReference type="InterPro" id="IPR036291">
    <property type="entry name" value="NAD(P)-bd_dom_sf"/>
</dbReference>
<dbReference type="Proteomes" id="UP000642571">
    <property type="component" value="Unassembled WGS sequence"/>
</dbReference>
<dbReference type="Pfam" id="PF13561">
    <property type="entry name" value="adh_short_C2"/>
    <property type="match status" value="1"/>
</dbReference>
<dbReference type="NCBIfam" id="NF005214">
    <property type="entry name" value="PRK06701.1"/>
    <property type="match status" value="1"/>
</dbReference>
<comment type="similarity">
    <text evidence="1">Belongs to the short-chain dehydrogenases/reductases (SDR) family.</text>
</comment>
<feature type="compositionally biased region" description="Low complexity" evidence="3">
    <location>
        <begin position="1"/>
        <end position="22"/>
    </location>
</feature>
<evidence type="ECO:0000256" key="2">
    <source>
        <dbReference type="ARBA" id="ARBA00023002"/>
    </source>
</evidence>
<dbReference type="PROSITE" id="PS00061">
    <property type="entry name" value="ADH_SHORT"/>
    <property type="match status" value="1"/>
</dbReference>
<dbReference type="PRINTS" id="PR00081">
    <property type="entry name" value="GDHRDH"/>
</dbReference>
<dbReference type="InterPro" id="IPR020904">
    <property type="entry name" value="Sc_DH/Rdtase_CS"/>
</dbReference>
<evidence type="ECO:0000256" key="1">
    <source>
        <dbReference type="ARBA" id="ARBA00006484"/>
    </source>
</evidence>
<evidence type="ECO:0000313" key="5">
    <source>
        <dbReference type="Proteomes" id="UP000642571"/>
    </source>
</evidence>
<dbReference type="PRINTS" id="PR00080">
    <property type="entry name" value="SDRFAMILY"/>
</dbReference>
<comment type="caution">
    <text evidence="4">The sequence shown here is derived from an EMBL/GenBank/DDBJ whole genome shotgun (WGS) entry which is preliminary data.</text>
</comment>
<sequence length="291" mass="31898">MSQQQQNQQAQQQPPQHQNHQPGYEYEMQPLPEFIDPEYKPSEKLKGKVAVITGGDSGIGRSVAVHYAKEGADVAIIFLDEKQDANDTKTIIEREGRRCLLIGGDIGNESFCQTAINEVMQSYNQIDILVNNAAEQHPQQNFEDITAEQLEKTFRTNVFGYFHMTKAALPHMKKGSTIINTSSITAYQGSKDLVDYSATKGAITALTRSLSEQLVGKGIRVNGVAPGPIWTPLIPASFDAQKVSQFGSNTPMKRAGQPREVAPAYVYLASQDASYISGQMIHINGGIIING</sequence>
<name>A0ABQ1Q8J2_9BACI</name>
<keyword evidence="2" id="KW-0560">Oxidoreductase</keyword>
<dbReference type="SUPFAM" id="SSF51735">
    <property type="entry name" value="NAD(P)-binding Rossmann-fold domains"/>
    <property type="match status" value="1"/>
</dbReference>
<accession>A0ABQ1Q8J2</accession>
<proteinExistence type="inferred from homology"/>
<keyword evidence="5" id="KW-1185">Reference proteome</keyword>
<protein>
    <submittedName>
        <fullName evidence="4">NAD(P)-dependent oxidoreductase</fullName>
    </submittedName>
</protein>
<evidence type="ECO:0000256" key="3">
    <source>
        <dbReference type="SAM" id="MobiDB-lite"/>
    </source>
</evidence>
<reference evidence="5" key="1">
    <citation type="journal article" date="2019" name="Int. J. Syst. Evol. Microbiol.">
        <title>The Global Catalogue of Microorganisms (GCM) 10K type strain sequencing project: providing services to taxonomists for standard genome sequencing and annotation.</title>
        <authorList>
            <consortium name="The Broad Institute Genomics Platform"/>
            <consortium name="The Broad Institute Genome Sequencing Center for Infectious Disease"/>
            <person name="Wu L."/>
            <person name="Ma J."/>
        </authorList>
    </citation>
    <scope>NUCLEOTIDE SEQUENCE [LARGE SCALE GENOMIC DNA]</scope>
    <source>
        <strain evidence="5">CGMCC 1.15353</strain>
    </source>
</reference>
<evidence type="ECO:0000313" key="4">
    <source>
        <dbReference type="EMBL" id="GGD17854.1"/>
    </source>
</evidence>
<dbReference type="RefSeq" id="WP_188654612.1">
    <property type="nucleotide sequence ID" value="NZ_BMIN01000012.1"/>
</dbReference>
<dbReference type="PANTHER" id="PTHR48107">
    <property type="entry name" value="NADPH-DEPENDENT ALDEHYDE REDUCTASE-LIKE PROTEIN, CHLOROPLASTIC-RELATED"/>
    <property type="match status" value="1"/>
</dbReference>
<dbReference type="EMBL" id="BMIN01000012">
    <property type="protein sequence ID" value="GGD17854.1"/>
    <property type="molecule type" value="Genomic_DNA"/>
</dbReference>
<feature type="region of interest" description="Disordered" evidence="3">
    <location>
        <begin position="1"/>
        <end position="39"/>
    </location>
</feature>
<gene>
    <name evidence="4" type="ORF">GCM10011389_27020</name>
</gene>